<dbReference type="EMBL" id="JANGAB010000003">
    <property type="protein sequence ID" value="MCQ4949687.1"/>
    <property type="molecule type" value="Genomic_DNA"/>
</dbReference>
<comment type="caution">
    <text evidence="3">The sequence shown here is derived from an EMBL/GenBank/DDBJ whole genome shotgun (WGS) entry which is preliminary data.</text>
</comment>
<dbReference type="InterPro" id="IPR007607">
    <property type="entry name" value="BacA/B"/>
</dbReference>
<dbReference type="PANTHER" id="PTHR35024:SF4">
    <property type="entry name" value="POLYMER-FORMING CYTOSKELETAL PROTEIN"/>
    <property type="match status" value="1"/>
</dbReference>
<accession>A0AAW5KCP6</accession>
<evidence type="ECO:0000313" key="4">
    <source>
        <dbReference type="Proteomes" id="UP001205063"/>
    </source>
</evidence>
<comment type="similarity">
    <text evidence="1">Belongs to the bactofilin family.</text>
</comment>
<protein>
    <submittedName>
        <fullName evidence="3">Polymer-forming cytoskeletal protein</fullName>
    </submittedName>
</protein>
<reference evidence="3" key="1">
    <citation type="submission" date="2022-06" db="EMBL/GenBank/DDBJ databases">
        <title>Isolation of gut microbiota from human fecal samples.</title>
        <authorList>
            <person name="Pamer E.G."/>
            <person name="Barat B."/>
            <person name="Waligurski E."/>
            <person name="Medina S."/>
            <person name="Paddock L."/>
            <person name="Mostad J."/>
        </authorList>
    </citation>
    <scope>NUCLEOTIDE SEQUENCE</scope>
    <source>
        <strain evidence="3">DFI.7.96</strain>
    </source>
</reference>
<evidence type="ECO:0000256" key="2">
    <source>
        <dbReference type="SAM" id="MobiDB-lite"/>
    </source>
</evidence>
<dbReference type="RefSeq" id="WP_256136185.1">
    <property type="nucleotide sequence ID" value="NZ_JANGAB010000003.1"/>
</dbReference>
<evidence type="ECO:0000313" key="3">
    <source>
        <dbReference type="EMBL" id="MCQ4949687.1"/>
    </source>
</evidence>
<dbReference type="AlphaFoldDB" id="A0AAW5KCP6"/>
<dbReference type="Proteomes" id="UP001205063">
    <property type="component" value="Unassembled WGS sequence"/>
</dbReference>
<dbReference type="Pfam" id="PF04519">
    <property type="entry name" value="Bactofilin"/>
    <property type="match status" value="1"/>
</dbReference>
<gene>
    <name evidence="3" type="ORF">NE646_08395</name>
</gene>
<feature type="region of interest" description="Disordered" evidence="2">
    <location>
        <begin position="163"/>
        <end position="197"/>
    </location>
</feature>
<proteinExistence type="inferred from homology"/>
<evidence type="ECO:0000256" key="1">
    <source>
        <dbReference type="ARBA" id="ARBA00044755"/>
    </source>
</evidence>
<organism evidence="3 4">
    <name type="scientific">Bittarella massiliensis</name>
    <name type="common">ex Durand et al. 2017</name>
    <dbReference type="NCBI Taxonomy" id="1720313"/>
    <lineage>
        <taxon>Bacteria</taxon>
        <taxon>Bacillati</taxon>
        <taxon>Bacillota</taxon>
        <taxon>Clostridia</taxon>
        <taxon>Eubacteriales</taxon>
        <taxon>Oscillospiraceae</taxon>
        <taxon>Bittarella (ex Durand et al. 2017)</taxon>
    </lineage>
</organism>
<sequence>MEMDHKGKGLENGERLGVKGKIGVPMTGAGSGSVLVEDVWIEGTVRTSSPVRVMGHIKGDLLAEDQVVISGDIEGDVSGREIFFAGAAIRGDVKTAGTIQMDRDTAITGDLTARRVEMTGNVEGNLQVAETLFMGKTASVQGDITAGAISIAEGAALKGQVEVRGLAEESEPPAPGDRPTDGEAPLDVAPEPGESEE</sequence>
<dbReference type="PANTHER" id="PTHR35024">
    <property type="entry name" value="HYPOTHETICAL CYTOSOLIC PROTEIN"/>
    <property type="match status" value="1"/>
</dbReference>
<name>A0AAW5KCP6_9FIRM</name>